<evidence type="ECO:0000256" key="2">
    <source>
        <dbReference type="ARBA" id="ARBA00022741"/>
    </source>
</evidence>
<evidence type="ECO:0000256" key="1">
    <source>
        <dbReference type="ARBA" id="ARBA00022598"/>
    </source>
</evidence>
<dbReference type="GO" id="GO:0070740">
    <property type="term" value="F:tubulin-glutamic acid ligase activity"/>
    <property type="evidence" value="ECO:0007669"/>
    <property type="project" value="TreeGrafter"/>
</dbReference>
<feature type="region of interest" description="Disordered" evidence="4">
    <location>
        <begin position="475"/>
        <end position="498"/>
    </location>
</feature>
<dbReference type="Proteomes" id="UP000717585">
    <property type="component" value="Unassembled WGS sequence"/>
</dbReference>
<dbReference type="EMBL" id="JAHDYR010000016">
    <property type="protein sequence ID" value="KAG9394208.1"/>
    <property type="molecule type" value="Genomic_DNA"/>
</dbReference>
<feature type="compositionally biased region" description="Basic and acidic residues" evidence="4">
    <location>
        <begin position="477"/>
        <end position="498"/>
    </location>
</feature>
<evidence type="ECO:0000256" key="4">
    <source>
        <dbReference type="SAM" id="MobiDB-lite"/>
    </source>
</evidence>
<evidence type="ECO:0000313" key="5">
    <source>
        <dbReference type="EMBL" id="KAG9394208.1"/>
    </source>
</evidence>
<feature type="compositionally biased region" description="Basic and acidic residues" evidence="4">
    <location>
        <begin position="622"/>
        <end position="636"/>
    </location>
</feature>
<keyword evidence="3" id="KW-0067">ATP-binding</keyword>
<dbReference type="PANTHER" id="PTHR12241">
    <property type="entry name" value="TUBULIN POLYGLUTAMYLASE"/>
    <property type="match status" value="1"/>
</dbReference>
<dbReference type="Pfam" id="PF03133">
    <property type="entry name" value="TTL"/>
    <property type="match status" value="1"/>
</dbReference>
<dbReference type="PANTHER" id="PTHR12241:SF147">
    <property type="entry name" value="TUBULIN POLYGLUTAMYLASE TTLL7"/>
    <property type="match status" value="1"/>
</dbReference>
<protein>
    <submittedName>
        <fullName evidence="5">Tubulin-tyrosine ligase/Tubulin polyglutamylase</fullName>
    </submittedName>
</protein>
<dbReference type="Gene3D" id="3.30.470.20">
    <property type="entry name" value="ATP-grasp fold, B domain"/>
    <property type="match status" value="1"/>
</dbReference>
<dbReference type="PROSITE" id="PS51221">
    <property type="entry name" value="TTL"/>
    <property type="match status" value="1"/>
</dbReference>
<proteinExistence type="predicted"/>
<evidence type="ECO:0000313" key="6">
    <source>
        <dbReference type="Proteomes" id="UP000717585"/>
    </source>
</evidence>
<keyword evidence="6" id="KW-1185">Reference proteome</keyword>
<organism evidence="5 6">
    <name type="scientific">Carpediemonas membranifera</name>
    <dbReference type="NCBI Taxonomy" id="201153"/>
    <lineage>
        <taxon>Eukaryota</taxon>
        <taxon>Metamonada</taxon>
        <taxon>Carpediemonas-like organisms</taxon>
        <taxon>Carpediemonas</taxon>
    </lineage>
</organism>
<comment type="caution">
    <text evidence="5">The sequence shown here is derived from an EMBL/GenBank/DDBJ whole genome shotgun (WGS) entry which is preliminary data.</text>
</comment>
<dbReference type="InterPro" id="IPR004344">
    <property type="entry name" value="TTL/TTLL_fam"/>
</dbReference>
<keyword evidence="2" id="KW-0547">Nucleotide-binding</keyword>
<dbReference type="AlphaFoldDB" id="A0A8J6E233"/>
<sequence length="636" mass="73685">MNAEEVEQAMLDENRGNVMAFTVEVESEKQPKKPEAKKKKRRPVTICLDACRYQVLRNICKERRWRVVSEDSDFCIWWSDLSIIPERLLQFKPYQRANHFVGMTEISRKDGLSKSLNRIAKKWPEEYAFYPQSWTLPIDLNDFMNTHKTLVHKRGAKPVYISKPTAGCQGNGIFLFKSENDIDPSQPQVVQRYIADPHLIDGYKYDLRIYLLVTSVEPLRMFIYKKGMARFATAPYVEPKDDNIKNTFMHLTNYSLNKRNKEGFVSNEDIEHDDEGSKRSIDAVWKILRDQGADVDQIWAQIKDIFIKTVVAIQPTLAHMYRSSLPNDRSGHACFELLGMDILLDSTHTPWLIEVNHSPSFNIDSPLDSDLKHSLIRDTLELLGVTPEDKARYMIEERRRFQQRMMPGYSHRDAMRRMNTEGERSRIEAWEDATLPQTNYEMIFPNDRSEFYERMMVEKGFIGFGVSVGVARRRAPQRREPVEEPPQKTAEELAKEAKEREEREAAIAARCSQLAKKKPKPAGPPRLKFEAGSIFRSGMAIGADRNKFALDQSRQRLVQRSGIREFVTRLQAIKEGQEIHTEGQPAAFLPYLEENKRMCQQRSGLVPGRAFHGQRRNSASEPSDRRKLDRSLRAEV</sequence>
<gene>
    <name evidence="5" type="ORF">J8273_4310</name>
</gene>
<dbReference type="OrthoDB" id="202825at2759"/>
<dbReference type="GO" id="GO:0015631">
    <property type="term" value="F:tubulin binding"/>
    <property type="evidence" value="ECO:0007669"/>
    <property type="project" value="TreeGrafter"/>
</dbReference>
<dbReference type="SUPFAM" id="SSF56059">
    <property type="entry name" value="Glutathione synthetase ATP-binding domain-like"/>
    <property type="match status" value="1"/>
</dbReference>
<feature type="region of interest" description="Disordered" evidence="4">
    <location>
        <begin position="603"/>
        <end position="636"/>
    </location>
</feature>
<name>A0A8J6E233_9EUKA</name>
<keyword evidence="1 5" id="KW-0436">Ligase</keyword>
<dbReference type="GO" id="GO:0000226">
    <property type="term" value="P:microtubule cytoskeleton organization"/>
    <property type="evidence" value="ECO:0007669"/>
    <property type="project" value="TreeGrafter"/>
</dbReference>
<accession>A0A8J6E233</accession>
<reference evidence="5" key="1">
    <citation type="submission" date="2021-05" db="EMBL/GenBank/DDBJ databases">
        <title>A free-living protist that lacks canonical eukaryotic 1 DNA replication and segregation systems.</title>
        <authorList>
            <person name="Salas-Leiva D.E."/>
            <person name="Tromer E.C."/>
            <person name="Curtis B.A."/>
            <person name="Jerlstrom-Hultqvist J."/>
            <person name="Kolisko M."/>
            <person name="Yi Z."/>
            <person name="Salas-Leiva J.S."/>
            <person name="Gallot-Lavallee L."/>
            <person name="Kops G.J.P.L."/>
            <person name="Archibald J.M."/>
            <person name="Simpson A.G.B."/>
            <person name="Roger A.J."/>
        </authorList>
    </citation>
    <scope>NUCLEOTIDE SEQUENCE</scope>
    <source>
        <strain evidence="5">BICM</strain>
    </source>
</reference>
<evidence type="ECO:0000256" key="3">
    <source>
        <dbReference type="ARBA" id="ARBA00022840"/>
    </source>
</evidence>
<dbReference type="GO" id="GO:0005524">
    <property type="term" value="F:ATP binding"/>
    <property type="evidence" value="ECO:0007669"/>
    <property type="project" value="UniProtKB-KW"/>
</dbReference>
<dbReference type="GO" id="GO:0036064">
    <property type="term" value="C:ciliary basal body"/>
    <property type="evidence" value="ECO:0007669"/>
    <property type="project" value="TreeGrafter"/>
</dbReference>